<name>A0A0A9FGS8_ARUDO</name>
<protein>
    <submittedName>
        <fullName evidence="1">Uncharacterized protein</fullName>
    </submittedName>
</protein>
<organism evidence="1">
    <name type="scientific">Arundo donax</name>
    <name type="common">Giant reed</name>
    <name type="synonym">Donax arundinaceus</name>
    <dbReference type="NCBI Taxonomy" id="35708"/>
    <lineage>
        <taxon>Eukaryota</taxon>
        <taxon>Viridiplantae</taxon>
        <taxon>Streptophyta</taxon>
        <taxon>Embryophyta</taxon>
        <taxon>Tracheophyta</taxon>
        <taxon>Spermatophyta</taxon>
        <taxon>Magnoliopsida</taxon>
        <taxon>Liliopsida</taxon>
        <taxon>Poales</taxon>
        <taxon>Poaceae</taxon>
        <taxon>PACMAD clade</taxon>
        <taxon>Arundinoideae</taxon>
        <taxon>Arundineae</taxon>
        <taxon>Arundo</taxon>
    </lineage>
</organism>
<reference evidence="1" key="2">
    <citation type="journal article" date="2015" name="Data Brief">
        <title>Shoot transcriptome of the giant reed, Arundo donax.</title>
        <authorList>
            <person name="Barrero R.A."/>
            <person name="Guerrero F.D."/>
            <person name="Moolhuijzen P."/>
            <person name="Goolsby J.A."/>
            <person name="Tidwell J."/>
            <person name="Bellgard S.E."/>
            <person name="Bellgard M.I."/>
        </authorList>
    </citation>
    <scope>NUCLEOTIDE SEQUENCE</scope>
    <source>
        <tissue evidence="1">Shoot tissue taken approximately 20 cm above the soil surface</tissue>
    </source>
</reference>
<evidence type="ECO:0000313" key="1">
    <source>
        <dbReference type="EMBL" id="JAE12235.1"/>
    </source>
</evidence>
<sequence length="32" mass="3742">MIWPVLMIRSSLLTISKKGKTWMLIVLHMNTV</sequence>
<dbReference type="EMBL" id="GBRH01185661">
    <property type="protein sequence ID" value="JAE12235.1"/>
    <property type="molecule type" value="Transcribed_RNA"/>
</dbReference>
<dbReference type="AlphaFoldDB" id="A0A0A9FGS8"/>
<reference evidence="1" key="1">
    <citation type="submission" date="2014-09" db="EMBL/GenBank/DDBJ databases">
        <authorList>
            <person name="Magalhaes I.L.F."/>
            <person name="Oliveira U."/>
            <person name="Santos F.R."/>
            <person name="Vidigal T.H.D.A."/>
            <person name="Brescovit A.D."/>
            <person name="Santos A.J."/>
        </authorList>
    </citation>
    <scope>NUCLEOTIDE SEQUENCE</scope>
    <source>
        <tissue evidence="1">Shoot tissue taken approximately 20 cm above the soil surface</tissue>
    </source>
</reference>
<accession>A0A0A9FGS8</accession>
<proteinExistence type="predicted"/>